<gene>
    <name evidence="3" type="ORF">PX52LOC_08256</name>
</gene>
<dbReference type="AlphaFoldDB" id="A0A5C1ASW0"/>
<evidence type="ECO:0000313" key="4">
    <source>
        <dbReference type="Proteomes" id="UP000324974"/>
    </source>
</evidence>
<sequence>MSSSSPVARLAVGHNAKEGSGGDYTMSDESKLGLVAGLLAVVGVAIFNFPKEPPKEAAKTLAVAGTPTTPPNLPPAAVLPAKE</sequence>
<proteinExistence type="predicted"/>
<organism evidence="3 4">
    <name type="scientific">Limnoglobus roseus</name>
    <dbReference type="NCBI Taxonomy" id="2598579"/>
    <lineage>
        <taxon>Bacteria</taxon>
        <taxon>Pseudomonadati</taxon>
        <taxon>Planctomycetota</taxon>
        <taxon>Planctomycetia</taxon>
        <taxon>Gemmatales</taxon>
        <taxon>Gemmataceae</taxon>
        <taxon>Limnoglobus</taxon>
    </lineage>
</organism>
<keyword evidence="2" id="KW-0472">Membrane</keyword>
<evidence type="ECO:0000256" key="2">
    <source>
        <dbReference type="SAM" id="Phobius"/>
    </source>
</evidence>
<feature type="region of interest" description="Disordered" evidence="1">
    <location>
        <begin position="63"/>
        <end position="83"/>
    </location>
</feature>
<keyword evidence="2" id="KW-1133">Transmembrane helix</keyword>
<reference evidence="4" key="1">
    <citation type="submission" date="2019-08" db="EMBL/GenBank/DDBJ databases">
        <title>Limnoglobus roseus gen. nov., sp. nov., a novel freshwater planctomycete with a giant genome from the family Gemmataceae.</title>
        <authorList>
            <person name="Kulichevskaya I.S."/>
            <person name="Naumoff D.G."/>
            <person name="Miroshnikov K."/>
            <person name="Ivanova A."/>
            <person name="Philippov D.A."/>
            <person name="Hakobyan A."/>
            <person name="Rijpstra I.C."/>
            <person name="Sinninghe Damste J.S."/>
            <person name="Liesack W."/>
            <person name="Dedysh S.N."/>
        </authorList>
    </citation>
    <scope>NUCLEOTIDE SEQUENCE [LARGE SCALE GENOMIC DNA]</scope>
    <source>
        <strain evidence="4">PX52</strain>
    </source>
</reference>
<dbReference type="Proteomes" id="UP000324974">
    <property type="component" value="Chromosome"/>
</dbReference>
<dbReference type="EMBL" id="CP042425">
    <property type="protein sequence ID" value="QEL21126.1"/>
    <property type="molecule type" value="Genomic_DNA"/>
</dbReference>
<keyword evidence="2" id="KW-0812">Transmembrane</keyword>
<accession>A0A5C1ASW0</accession>
<dbReference type="KEGG" id="lrs:PX52LOC_08256"/>
<name>A0A5C1ASW0_9BACT</name>
<keyword evidence="4" id="KW-1185">Reference proteome</keyword>
<feature type="region of interest" description="Disordered" evidence="1">
    <location>
        <begin position="1"/>
        <end position="26"/>
    </location>
</feature>
<protein>
    <submittedName>
        <fullName evidence="3">Uncharacterized protein</fullName>
    </submittedName>
</protein>
<evidence type="ECO:0000313" key="3">
    <source>
        <dbReference type="EMBL" id="QEL21126.1"/>
    </source>
</evidence>
<feature type="transmembrane region" description="Helical" evidence="2">
    <location>
        <begin position="32"/>
        <end position="49"/>
    </location>
</feature>
<evidence type="ECO:0000256" key="1">
    <source>
        <dbReference type="SAM" id="MobiDB-lite"/>
    </source>
</evidence>